<reference evidence="3 4" key="1">
    <citation type="journal article" date="2019" name="Commun. Biol.">
        <title>The bagworm genome reveals a unique fibroin gene that provides high tensile strength.</title>
        <authorList>
            <person name="Kono N."/>
            <person name="Nakamura H."/>
            <person name="Ohtoshi R."/>
            <person name="Tomita M."/>
            <person name="Numata K."/>
            <person name="Arakawa K."/>
        </authorList>
    </citation>
    <scope>NUCLEOTIDE SEQUENCE [LARGE SCALE GENOMIC DNA]</scope>
</reference>
<name>A0A4C1UCY9_EUMVA</name>
<evidence type="ECO:0000313" key="4">
    <source>
        <dbReference type="Proteomes" id="UP000299102"/>
    </source>
</evidence>
<accession>A0A4C1UCY9</accession>
<evidence type="ECO:0000256" key="1">
    <source>
        <dbReference type="SAM" id="MobiDB-lite"/>
    </source>
</evidence>
<dbReference type="EMBL" id="BGZK01000160">
    <property type="protein sequence ID" value="GBP24321.1"/>
    <property type="molecule type" value="Genomic_DNA"/>
</dbReference>
<keyword evidence="4" id="KW-1185">Reference proteome</keyword>
<sequence length="275" mass="29045">MGPPREKVRGSADVLVDLGCGRKYVDGVVKQRPVEARALAGRAAGRRTATGSGRSRTRVANPLGPPDAAATRVVLAGRLGPRPGRGGGGGMSVCGQPEDESSTEGPAGPGPPRDLYVPKNGGSTGKAVRVLTVVAYLLSVSLAAILLSVYYVCVWSPSVLPPLANHTDEVGHPLAQRAALDHTSLTDDGKIVIPAVAAVLTPSPMRRLRGLVSDTSKFSDFAPTRQKMGERQWWCCELIYCVTRKVLNRILYKLCPSMRLGTDRPCTPDAGGNLT</sequence>
<feature type="transmembrane region" description="Helical" evidence="2">
    <location>
        <begin position="130"/>
        <end position="152"/>
    </location>
</feature>
<feature type="compositionally biased region" description="Gly residues" evidence="1">
    <location>
        <begin position="83"/>
        <end position="92"/>
    </location>
</feature>
<dbReference type="OrthoDB" id="8113027at2759"/>
<evidence type="ECO:0000313" key="3">
    <source>
        <dbReference type="EMBL" id="GBP24321.1"/>
    </source>
</evidence>
<feature type="region of interest" description="Disordered" evidence="1">
    <location>
        <begin position="40"/>
        <end position="67"/>
    </location>
</feature>
<evidence type="ECO:0008006" key="5">
    <source>
        <dbReference type="Google" id="ProtNLM"/>
    </source>
</evidence>
<keyword evidence="2" id="KW-1133">Transmembrane helix</keyword>
<evidence type="ECO:0000256" key="2">
    <source>
        <dbReference type="SAM" id="Phobius"/>
    </source>
</evidence>
<proteinExistence type="predicted"/>
<keyword evidence="2" id="KW-0812">Transmembrane</keyword>
<dbReference type="Proteomes" id="UP000299102">
    <property type="component" value="Unassembled WGS sequence"/>
</dbReference>
<dbReference type="PANTHER" id="PTHR34929:SF1">
    <property type="entry name" value="INAF MOTIF CONTAINING 2"/>
    <property type="match status" value="1"/>
</dbReference>
<organism evidence="3 4">
    <name type="scientific">Eumeta variegata</name>
    <name type="common">Bagworm moth</name>
    <name type="synonym">Eumeta japonica</name>
    <dbReference type="NCBI Taxonomy" id="151549"/>
    <lineage>
        <taxon>Eukaryota</taxon>
        <taxon>Metazoa</taxon>
        <taxon>Ecdysozoa</taxon>
        <taxon>Arthropoda</taxon>
        <taxon>Hexapoda</taxon>
        <taxon>Insecta</taxon>
        <taxon>Pterygota</taxon>
        <taxon>Neoptera</taxon>
        <taxon>Endopterygota</taxon>
        <taxon>Lepidoptera</taxon>
        <taxon>Glossata</taxon>
        <taxon>Ditrysia</taxon>
        <taxon>Tineoidea</taxon>
        <taxon>Psychidae</taxon>
        <taxon>Oiketicinae</taxon>
        <taxon>Eumeta</taxon>
    </lineage>
</organism>
<comment type="caution">
    <text evidence="3">The sequence shown here is derived from an EMBL/GenBank/DDBJ whole genome shotgun (WGS) entry which is preliminary data.</text>
</comment>
<protein>
    <recommendedName>
        <fullName evidence="5">Transmembrane protein INAFM2</fullName>
    </recommendedName>
</protein>
<gene>
    <name evidence="3" type="ORF">EVAR_9419_1</name>
</gene>
<feature type="compositionally biased region" description="Low complexity" evidence="1">
    <location>
        <begin position="40"/>
        <end position="54"/>
    </location>
</feature>
<dbReference type="PANTHER" id="PTHR34929">
    <property type="entry name" value="ZGC:153157"/>
    <property type="match status" value="1"/>
</dbReference>
<keyword evidence="2" id="KW-0472">Membrane</keyword>
<dbReference type="AlphaFoldDB" id="A0A4C1UCY9"/>
<dbReference type="Pfam" id="PF15018">
    <property type="entry name" value="InaF-motif"/>
    <property type="match status" value="1"/>
</dbReference>
<dbReference type="InterPro" id="IPR029162">
    <property type="entry name" value="InaF-motif"/>
</dbReference>
<feature type="region of interest" description="Disordered" evidence="1">
    <location>
        <begin position="80"/>
        <end position="114"/>
    </location>
</feature>